<dbReference type="SUPFAM" id="SSF81383">
    <property type="entry name" value="F-box domain"/>
    <property type="match status" value="1"/>
</dbReference>
<dbReference type="InterPro" id="IPR043145">
    <property type="entry name" value="Znf_ZZ_sf"/>
</dbReference>
<evidence type="ECO:0000256" key="1">
    <source>
        <dbReference type="ARBA" id="ARBA00022723"/>
    </source>
</evidence>
<evidence type="ECO:0000256" key="5">
    <source>
        <dbReference type="PROSITE-ProRule" id="PRU00228"/>
    </source>
</evidence>
<reference evidence="9" key="3">
    <citation type="submission" date="2015-02" db="UniProtKB">
        <authorList>
            <consortium name="EnsemblProtists"/>
        </authorList>
    </citation>
    <scope>IDENTIFICATION</scope>
    <source>
        <strain evidence="9">DAOM BR144</strain>
    </source>
</reference>
<organism evidence="9 10">
    <name type="scientific">Globisporangium ultimum (strain ATCC 200006 / CBS 805.95 / DAOM BR144)</name>
    <name type="common">Pythium ultimum</name>
    <dbReference type="NCBI Taxonomy" id="431595"/>
    <lineage>
        <taxon>Eukaryota</taxon>
        <taxon>Sar</taxon>
        <taxon>Stramenopiles</taxon>
        <taxon>Oomycota</taxon>
        <taxon>Peronosporomycetes</taxon>
        <taxon>Pythiales</taxon>
        <taxon>Pythiaceae</taxon>
        <taxon>Globisporangium</taxon>
    </lineage>
</organism>
<dbReference type="InterPro" id="IPR008974">
    <property type="entry name" value="TRAF-like"/>
</dbReference>
<evidence type="ECO:0000313" key="10">
    <source>
        <dbReference type="Proteomes" id="UP000019132"/>
    </source>
</evidence>
<dbReference type="InterPro" id="IPR001810">
    <property type="entry name" value="F-box_dom"/>
</dbReference>
<proteinExistence type="predicted"/>
<name>K3WQ87_GLOUD</name>
<keyword evidence="3" id="KW-0862">Zinc</keyword>
<dbReference type="EnsemblProtists" id="PYU1_T007129">
    <property type="protein sequence ID" value="PYU1_T007129"/>
    <property type="gene ID" value="PYU1_G007114"/>
</dbReference>
<dbReference type="Pfam" id="PF12937">
    <property type="entry name" value="F-box-like"/>
    <property type="match status" value="1"/>
</dbReference>
<dbReference type="GO" id="GO:0008270">
    <property type="term" value="F:zinc ion binding"/>
    <property type="evidence" value="ECO:0007669"/>
    <property type="project" value="UniProtKB-KW"/>
</dbReference>
<dbReference type="Pfam" id="PF00569">
    <property type="entry name" value="ZZ"/>
    <property type="match status" value="1"/>
</dbReference>
<dbReference type="SMART" id="SM00291">
    <property type="entry name" value="ZnF_ZZ"/>
    <property type="match status" value="1"/>
</dbReference>
<dbReference type="InterPro" id="IPR000433">
    <property type="entry name" value="Znf_ZZ"/>
</dbReference>
<evidence type="ECO:0000259" key="8">
    <source>
        <dbReference type="PROSITE" id="PS50181"/>
    </source>
</evidence>
<feature type="domain" description="ZZ-type" evidence="6">
    <location>
        <begin position="627"/>
        <end position="691"/>
    </location>
</feature>
<evidence type="ECO:0000256" key="4">
    <source>
        <dbReference type="ARBA" id="ARBA00023054"/>
    </source>
</evidence>
<feature type="domain" description="F-box" evidence="8">
    <location>
        <begin position="70"/>
        <end position="116"/>
    </location>
</feature>
<dbReference type="PANTHER" id="PTHR46236">
    <property type="entry name" value="TRAF-LIKE SUPERFAMILY PROTEIN"/>
    <property type="match status" value="1"/>
</dbReference>
<evidence type="ECO:0000313" key="9">
    <source>
        <dbReference type="EnsemblProtists" id="PYU1_T007129"/>
    </source>
</evidence>
<dbReference type="STRING" id="431595.K3WQ87"/>
<evidence type="ECO:0008006" key="11">
    <source>
        <dbReference type="Google" id="ProtNLM"/>
    </source>
</evidence>
<keyword evidence="2 5" id="KW-0863">Zinc-finger</keyword>
<dbReference type="eggNOG" id="KOG1863">
    <property type="taxonomic scope" value="Eukaryota"/>
</dbReference>
<dbReference type="SUPFAM" id="SSF57850">
    <property type="entry name" value="RING/U-box"/>
    <property type="match status" value="1"/>
</dbReference>
<dbReference type="OMA" id="AFRKCHE"/>
<dbReference type="Gene3D" id="2.60.210.10">
    <property type="entry name" value="Apoptosis, Tumor Necrosis Factor Receptor Associated Protein 2, Chain A"/>
    <property type="match status" value="1"/>
</dbReference>
<evidence type="ECO:0000259" key="6">
    <source>
        <dbReference type="PROSITE" id="PS50135"/>
    </source>
</evidence>
<protein>
    <recommendedName>
        <fullName evidence="11">ZZ-type domain-containing protein</fullName>
    </recommendedName>
</protein>
<keyword evidence="1" id="KW-0479">Metal-binding</keyword>
<evidence type="ECO:0000259" key="7">
    <source>
        <dbReference type="PROSITE" id="PS50144"/>
    </source>
</evidence>
<dbReference type="Proteomes" id="UP000019132">
    <property type="component" value="Unassembled WGS sequence"/>
</dbReference>
<dbReference type="SMART" id="SM00256">
    <property type="entry name" value="FBOX"/>
    <property type="match status" value="1"/>
</dbReference>
<dbReference type="Pfam" id="PF22486">
    <property type="entry name" value="MATH_2"/>
    <property type="match status" value="1"/>
</dbReference>
<dbReference type="AlphaFoldDB" id="K3WQ87"/>
<keyword evidence="4" id="KW-0175">Coiled coil</keyword>
<reference evidence="10" key="1">
    <citation type="journal article" date="2010" name="Genome Biol.">
        <title>Genome sequence of the necrotrophic plant pathogen Pythium ultimum reveals original pathogenicity mechanisms and effector repertoire.</title>
        <authorList>
            <person name="Levesque C.A."/>
            <person name="Brouwer H."/>
            <person name="Cano L."/>
            <person name="Hamilton J.P."/>
            <person name="Holt C."/>
            <person name="Huitema E."/>
            <person name="Raffaele S."/>
            <person name="Robideau G.P."/>
            <person name="Thines M."/>
            <person name="Win J."/>
            <person name="Zerillo M.M."/>
            <person name="Beakes G.W."/>
            <person name="Boore J.L."/>
            <person name="Busam D."/>
            <person name="Dumas B."/>
            <person name="Ferriera S."/>
            <person name="Fuerstenberg S.I."/>
            <person name="Gachon C.M."/>
            <person name="Gaulin E."/>
            <person name="Govers F."/>
            <person name="Grenville-Briggs L."/>
            <person name="Horner N."/>
            <person name="Hostetler J."/>
            <person name="Jiang R.H."/>
            <person name="Johnson J."/>
            <person name="Krajaejun T."/>
            <person name="Lin H."/>
            <person name="Meijer H.J."/>
            <person name="Moore B."/>
            <person name="Morris P."/>
            <person name="Phuntmart V."/>
            <person name="Puiu D."/>
            <person name="Shetty J."/>
            <person name="Stajich J.E."/>
            <person name="Tripathy S."/>
            <person name="Wawra S."/>
            <person name="van West P."/>
            <person name="Whitty B.R."/>
            <person name="Coutinho P.M."/>
            <person name="Henrissat B."/>
            <person name="Martin F."/>
            <person name="Thomas P.D."/>
            <person name="Tyler B.M."/>
            <person name="De Vries R.P."/>
            <person name="Kamoun S."/>
            <person name="Yandell M."/>
            <person name="Tisserat N."/>
            <person name="Buell C.R."/>
        </authorList>
    </citation>
    <scope>NUCLEOTIDE SEQUENCE</scope>
    <source>
        <strain evidence="10">DAOM:BR144</strain>
    </source>
</reference>
<dbReference type="HOGENOM" id="CLU_022852_0_0_1"/>
<dbReference type="SUPFAM" id="SSF49599">
    <property type="entry name" value="TRAF domain-like"/>
    <property type="match status" value="1"/>
</dbReference>
<dbReference type="InterPro" id="IPR036047">
    <property type="entry name" value="F-box-like_dom_sf"/>
</dbReference>
<dbReference type="InParanoid" id="K3WQ87"/>
<reference evidence="10" key="2">
    <citation type="submission" date="2010-04" db="EMBL/GenBank/DDBJ databases">
        <authorList>
            <person name="Buell R."/>
            <person name="Hamilton J."/>
            <person name="Hostetler J."/>
        </authorList>
    </citation>
    <scope>NUCLEOTIDE SEQUENCE [LARGE SCALE GENOMIC DNA]</scope>
    <source>
        <strain evidence="10">DAOM:BR144</strain>
    </source>
</reference>
<dbReference type="InterPro" id="IPR050804">
    <property type="entry name" value="MCC"/>
</dbReference>
<dbReference type="InterPro" id="IPR002083">
    <property type="entry name" value="MATH/TRAF_dom"/>
</dbReference>
<accession>K3WQ87</accession>
<dbReference type="PANTHER" id="PTHR46236:SF35">
    <property type="entry name" value="MATH DOMAIN-CONTAINING PROTEIN"/>
    <property type="match status" value="1"/>
</dbReference>
<dbReference type="PROSITE" id="PS50135">
    <property type="entry name" value="ZF_ZZ_2"/>
    <property type="match status" value="1"/>
</dbReference>
<dbReference type="PROSITE" id="PS01357">
    <property type="entry name" value="ZF_ZZ_1"/>
    <property type="match status" value="1"/>
</dbReference>
<sequence>MALFKTRASVNCVEIEQHAQLLLLQREEQFYQQSPTDATAMIMDDYEMVENENEEDADETILLLSPAVAPSTVHTLPQEMLQHVLRFLDGGSLLACALVCRAMTPLTYDRDVWKNICMQQWPTLQTQFLPQLPGAPDYDLIRLYGGCWRRCFVEQHQFNARAELRVQIPQFPALAATTDVDKIVSETFSIGEHRFCLWIFPNGNPNEPQYAGKVLSVYLVLTDLERRAPSWLTCAVFSLSVVNHVDPSKRIEWHSCLVDNKFDHQLNNWGVHSLGALKNLTNPENGFLQHDNTLTVTAKVRLMSITFRVVREHDMKRHHHLGLTDLARVDTIELPFCCTLQDLLKALHTKYDIESDQVNVWCFNQPVVSGQALRPRKLLTHASVDPRQPMFSNLLCDGVDIDAYSFCQIYVESKVDDDAPLECATIATLYSSEDGISSAMDMETDSTVPCANGHDRGYLFVKIMDPRTQQLEYLGRINFAAHLTASMIYECVAKHVGCASSELLMFKEEIAPTVVSGPIVSSDKPVMTAQSGHACDDSLLHPTDIVIFTLRDHCAQNAFVATMENLLWTQYAHAESLVQDSFAVPTLEQIETLAEKLDIPKFRVRSAFRKCNEDGRRTLKYIMEGRHLGFICDSCGETDFKGPRFNCSLCADYDLCRACNAQCQEVNHRYANRDGKWQRVYDFKEHKMAHQMREMMPVFYQYRPDKNGRLHDPEDAIFMAIQ</sequence>
<feature type="domain" description="MATH" evidence="7">
    <location>
        <begin position="161"/>
        <end position="300"/>
    </location>
</feature>
<keyword evidence="10" id="KW-1185">Reference proteome</keyword>
<dbReference type="PROSITE" id="PS50181">
    <property type="entry name" value="FBOX"/>
    <property type="match status" value="1"/>
</dbReference>
<dbReference type="CDD" id="cd00121">
    <property type="entry name" value="MATH"/>
    <property type="match status" value="1"/>
</dbReference>
<dbReference type="Gene3D" id="3.10.20.90">
    <property type="entry name" value="Phosphatidylinositol 3-kinase Catalytic Subunit, Chain A, domain 1"/>
    <property type="match status" value="1"/>
</dbReference>
<evidence type="ECO:0000256" key="2">
    <source>
        <dbReference type="ARBA" id="ARBA00022771"/>
    </source>
</evidence>
<dbReference type="PROSITE" id="PS50144">
    <property type="entry name" value="MATH"/>
    <property type="match status" value="1"/>
</dbReference>
<evidence type="ECO:0000256" key="3">
    <source>
        <dbReference type="ARBA" id="ARBA00022833"/>
    </source>
</evidence>
<dbReference type="Gene3D" id="1.20.1280.50">
    <property type="match status" value="1"/>
</dbReference>
<dbReference type="Gene3D" id="3.30.60.90">
    <property type="match status" value="1"/>
</dbReference>
<dbReference type="VEuPathDB" id="FungiDB:PYU1_G007114"/>
<dbReference type="EMBL" id="GL376560">
    <property type="status" value="NOT_ANNOTATED_CDS"/>
    <property type="molecule type" value="Genomic_DNA"/>
</dbReference>